<gene>
    <name evidence="8" type="ORF">PV06_02859</name>
</gene>
<feature type="domain" description="Major facilitator superfamily (MFS) profile" evidence="7">
    <location>
        <begin position="153"/>
        <end position="646"/>
    </location>
</feature>
<keyword evidence="3 6" id="KW-1133">Transmembrane helix</keyword>
<keyword evidence="9" id="KW-1185">Reference proteome</keyword>
<dbReference type="Proteomes" id="UP000053342">
    <property type="component" value="Unassembled WGS sequence"/>
</dbReference>
<dbReference type="EMBL" id="KN847333">
    <property type="protein sequence ID" value="KIW47278.1"/>
    <property type="molecule type" value="Genomic_DNA"/>
</dbReference>
<feature type="transmembrane region" description="Helical" evidence="6">
    <location>
        <begin position="187"/>
        <end position="206"/>
    </location>
</feature>
<evidence type="ECO:0000313" key="9">
    <source>
        <dbReference type="Proteomes" id="UP000053342"/>
    </source>
</evidence>
<evidence type="ECO:0000313" key="8">
    <source>
        <dbReference type="EMBL" id="KIW47278.1"/>
    </source>
</evidence>
<dbReference type="VEuPathDB" id="FungiDB:PV06_02859"/>
<evidence type="ECO:0000256" key="3">
    <source>
        <dbReference type="ARBA" id="ARBA00022989"/>
    </source>
</evidence>
<feature type="compositionally biased region" description="Basic and acidic residues" evidence="5">
    <location>
        <begin position="9"/>
        <end position="18"/>
    </location>
</feature>
<dbReference type="PROSITE" id="PS50850">
    <property type="entry name" value="MFS"/>
    <property type="match status" value="1"/>
</dbReference>
<keyword evidence="4 6" id="KW-0472">Membrane</keyword>
<evidence type="ECO:0000256" key="5">
    <source>
        <dbReference type="SAM" id="MobiDB-lite"/>
    </source>
</evidence>
<dbReference type="SUPFAM" id="SSF103473">
    <property type="entry name" value="MFS general substrate transporter"/>
    <property type="match status" value="1"/>
</dbReference>
<evidence type="ECO:0000256" key="2">
    <source>
        <dbReference type="ARBA" id="ARBA00022692"/>
    </source>
</evidence>
<dbReference type="PANTHER" id="PTHR23501">
    <property type="entry name" value="MAJOR FACILITATOR SUPERFAMILY"/>
    <property type="match status" value="1"/>
</dbReference>
<accession>A0A0D2DW10</accession>
<dbReference type="Gene3D" id="1.20.1250.20">
    <property type="entry name" value="MFS general substrate transporter like domains"/>
    <property type="match status" value="1"/>
</dbReference>
<feature type="transmembrane region" description="Helical" evidence="6">
    <location>
        <begin position="418"/>
        <end position="439"/>
    </location>
</feature>
<feature type="transmembrane region" description="Helical" evidence="6">
    <location>
        <begin position="310"/>
        <end position="330"/>
    </location>
</feature>
<feature type="transmembrane region" description="Helical" evidence="6">
    <location>
        <begin position="552"/>
        <end position="570"/>
    </location>
</feature>
<dbReference type="GO" id="GO:0000329">
    <property type="term" value="C:fungal-type vacuole membrane"/>
    <property type="evidence" value="ECO:0007669"/>
    <property type="project" value="TreeGrafter"/>
</dbReference>
<feature type="transmembrane region" description="Helical" evidence="6">
    <location>
        <begin position="486"/>
        <end position="505"/>
    </location>
</feature>
<evidence type="ECO:0000259" key="7">
    <source>
        <dbReference type="PROSITE" id="PS50850"/>
    </source>
</evidence>
<feature type="transmembrane region" description="Helical" evidence="6">
    <location>
        <begin position="243"/>
        <end position="268"/>
    </location>
</feature>
<keyword evidence="2 6" id="KW-0812">Transmembrane</keyword>
<feature type="transmembrane region" description="Helical" evidence="6">
    <location>
        <begin position="511"/>
        <end position="531"/>
    </location>
</feature>
<dbReference type="InterPro" id="IPR011701">
    <property type="entry name" value="MFS"/>
</dbReference>
<proteinExistence type="predicted"/>
<dbReference type="PANTHER" id="PTHR23501:SF67">
    <property type="entry name" value="MFS MULTIDRUG EFFLUX TRANSPORTER (EUROFUNG)"/>
    <property type="match status" value="1"/>
</dbReference>
<sequence length="657" mass="70362">MSAPLLSESLHRSSESTDGRQTASVPIPGRRQLPEIINGQHRFSVGGVFPTLSRRSSSSSHSSDVDIQRLTLDFAQVSSFGSGTFLDTGMPRHNFSNQWPETTPKLSRTSITETQIYGTFGEEDRESGALIEDGDVDEDERFIGISTTRFWLLFVVIALSYFIACFDSTLMASSHPVITSFFGASQAASWLSTVFLITSTACQPLFGRLSDTIGRKPVYLLSLAIFGGTTAWCALANSIESFIAARAVCGLGAGGTMSLSLIIISDLVHIEHRGVFQSHINLAFGLGSASGAALGGWLCDSLGWRSAFGIQIPLIAVCFIMAFMFTPSHLGPMLVTTTEGGAWEAMKSFDYLGSVSLSLTVTSLIFALNLGGNLLPWSSPVVVSCFLGCIVMGCLFVYVETRTTYPLMPLHLLCKTPVANLVFANLLGGIASNTVLFNLPLFFQAVLLTSASSSGFRLALPSLVGSFAGISTGYIITYTRQLKPTLVAGAAVYLLGSVATCAISKHTSPTLTLLLITGVPLGQGFVFPNTMMSALAVSEQAQQAVVTTTIGLWRNFGIVLGVAVSSLVFQNSLNVHLRRMVKDGRNEDLIERVRSSVESIKLLPQPLRDRVTDAYAASLKTSFLCAVAASVVMIVLLIPVQLPRLRRGRQAIGSTAE</sequence>
<protein>
    <recommendedName>
        <fullName evidence="7">Major facilitator superfamily (MFS) profile domain-containing protein</fullName>
    </recommendedName>
</protein>
<dbReference type="FunFam" id="1.20.1720.10:FF:000024">
    <property type="entry name" value="MFS multidrug transporter, putative"/>
    <property type="match status" value="1"/>
</dbReference>
<dbReference type="GeneID" id="27354933"/>
<dbReference type="HOGENOM" id="CLU_000960_22_3_1"/>
<dbReference type="RefSeq" id="XP_016267494.1">
    <property type="nucleotide sequence ID" value="XM_016403597.1"/>
</dbReference>
<evidence type="ECO:0000256" key="4">
    <source>
        <dbReference type="ARBA" id="ARBA00023136"/>
    </source>
</evidence>
<comment type="subcellular location">
    <subcellularLocation>
        <location evidence="1">Membrane</location>
        <topology evidence="1">Multi-pass membrane protein</topology>
    </subcellularLocation>
</comment>
<feature type="transmembrane region" description="Helical" evidence="6">
    <location>
        <begin position="150"/>
        <end position="172"/>
    </location>
</feature>
<dbReference type="OrthoDB" id="419537at2759"/>
<feature type="region of interest" description="Disordered" evidence="5">
    <location>
        <begin position="1"/>
        <end position="38"/>
    </location>
</feature>
<feature type="transmembrane region" description="Helical" evidence="6">
    <location>
        <begin position="218"/>
        <end position="237"/>
    </location>
</feature>
<dbReference type="GO" id="GO:0015174">
    <property type="term" value="F:basic amino acid transmembrane transporter activity"/>
    <property type="evidence" value="ECO:0007669"/>
    <property type="project" value="TreeGrafter"/>
</dbReference>
<evidence type="ECO:0000256" key="6">
    <source>
        <dbReference type="SAM" id="Phobius"/>
    </source>
</evidence>
<reference evidence="8 9" key="1">
    <citation type="submission" date="2015-01" db="EMBL/GenBank/DDBJ databases">
        <title>The Genome Sequence of Exophiala oligosperma CBS72588.</title>
        <authorList>
            <consortium name="The Broad Institute Genomics Platform"/>
            <person name="Cuomo C."/>
            <person name="de Hoog S."/>
            <person name="Gorbushina A."/>
            <person name="Stielow B."/>
            <person name="Teixiera M."/>
            <person name="Abouelleil A."/>
            <person name="Chapman S.B."/>
            <person name="Priest M."/>
            <person name="Young S.K."/>
            <person name="Wortman J."/>
            <person name="Nusbaum C."/>
            <person name="Birren B."/>
        </authorList>
    </citation>
    <scope>NUCLEOTIDE SEQUENCE [LARGE SCALE GENOMIC DNA]</scope>
    <source>
        <strain evidence="8 9">CBS 72588</strain>
    </source>
</reference>
<evidence type="ECO:0000256" key="1">
    <source>
        <dbReference type="ARBA" id="ARBA00004141"/>
    </source>
</evidence>
<feature type="transmembrane region" description="Helical" evidence="6">
    <location>
        <begin position="621"/>
        <end position="640"/>
    </location>
</feature>
<dbReference type="AlphaFoldDB" id="A0A0D2DW10"/>
<organism evidence="8 9">
    <name type="scientific">Exophiala oligosperma</name>
    <dbReference type="NCBI Taxonomy" id="215243"/>
    <lineage>
        <taxon>Eukaryota</taxon>
        <taxon>Fungi</taxon>
        <taxon>Dikarya</taxon>
        <taxon>Ascomycota</taxon>
        <taxon>Pezizomycotina</taxon>
        <taxon>Eurotiomycetes</taxon>
        <taxon>Chaetothyriomycetidae</taxon>
        <taxon>Chaetothyriales</taxon>
        <taxon>Herpotrichiellaceae</taxon>
        <taxon>Exophiala</taxon>
    </lineage>
</organism>
<feature type="transmembrane region" description="Helical" evidence="6">
    <location>
        <begin position="459"/>
        <end position="479"/>
    </location>
</feature>
<feature type="transmembrane region" description="Helical" evidence="6">
    <location>
        <begin position="351"/>
        <end position="371"/>
    </location>
</feature>
<dbReference type="Pfam" id="PF07690">
    <property type="entry name" value="MFS_1"/>
    <property type="match status" value="1"/>
</dbReference>
<name>A0A0D2DW10_9EURO</name>
<dbReference type="InterPro" id="IPR036259">
    <property type="entry name" value="MFS_trans_sf"/>
</dbReference>
<dbReference type="InterPro" id="IPR020846">
    <property type="entry name" value="MFS_dom"/>
</dbReference>
<feature type="transmembrane region" description="Helical" evidence="6">
    <location>
        <begin position="377"/>
        <end position="398"/>
    </location>
</feature>
<feature type="transmembrane region" description="Helical" evidence="6">
    <location>
        <begin position="280"/>
        <end position="298"/>
    </location>
</feature>
<dbReference type="Gene3D" id="1.20.1720.10">
    <property type="entry name" value="Multidrug resistance protein D"/>
    <property type="match status" value="1"/>
</dbReference>